<sequence>MEIHGFKADLPIPESQAITMIVTNTTPLLRFILMLSEFPFVANLYNQARVVKNQIKDASLSPFFEGKLKGRKTSATPTTEGVIIDESINVCYQPLRPPNKPSNSPSDLHQFPLQPSMPYSTIPPSSGYVRPSPKRSYYPTLPESHGDIFFALISCNAIQLPPQKEGVHPRADTSKYCPYHRAPSHEIHNCFTFRNWVYDMSYQGRINWDDIKVHEKGPGYCAEPPPQPPQQQLILLQVPGNGTNIFCKGSVDTTISGVDTMVQSKGRNVKKRSSSVDTSPRQVDTESSQVDTRDLSQRFDLPVWESVSTHLMGKSTHSGISVT</sequence>
<evidence type="ECO:0000256" key="1">
    <source>
        <dbReference type="SAM" id="MobiDB-lite"/>
    </source>
</evidence>
<feature type="region of interest" description="Disordered" evidence="1">
    <location>
        <begin position="265"/>
        <end position="294"/>
    </location>
</feature>
<name>A0A843VHT6_COLES</name>
<feature type="compositionally biased region" description="Polar residues" evidence="1">
    <location>
        <begin position="275"/>
        <end position="290"/>
    </location>
</feature>
<dbReference type="AlphaFoldDB" id="A0A843VHT6"/>
<evidence type="ECO:0000313" key="2">
    <source>
        <dbReference type="EMBL" id="MQL93220.1"/>
    </source>
</evidence>
<proteinExistence type="predicted"/>
<organism evidence="2 3">
    <name type="scientific">Colocasia esculenta</name>
    <name type="common">Wild taro</name>
    <name type="synonym">Arum esculentum</name>
    <dbReference type="NCBI Taxonomy" id="4460"/>
    <lineage>
        <taxon>Eukaryota</taxon>
        <taxon>Viridiplantae</taxon>
        <taxon>Streptophyta</taxon>
        <taxon>Embryophyta</taxon>
        <taxon>Tracheophyta</taxon>
        <taxon>Spermatophyta</taxon>
        <taxon>Magnoliopsida</taxon>
        <taxon>Liliopsida</taxon>
        <taxon>Araceae</taxon>
        <taxon>Aroideae</taxon>
        <taxon>Colocasieae</taxon>
        <taxon>Colocasia</taxon>
    </lineage>
</organism>
<dbReference type="Proteomes" id="UP000652761">
    <property type="component" value="Unassembled WGS sequence"/>
</dbReference>
<keyword evidence="3" id="KW-1185">Reference proteome</keyword>
<protein>
    <submittedName>
        <fullName evidence="2">Uncharacterized protein</fullName>
    </submittedName>
</protein>
<evidence type="ECO:0000313" key="3">
    <source>
        <dbReference type="Proteomes" id="UP000652761"/>
    </source>
</evidence>
<comment type="caution">
    <text evidence="2">The sequence shown here is derived from an EMBL/GenBank/DDBJ whole genome shotgun (WGS) entry which is preliminary data.</text>
</comment>
<dbReference type="EMBL" id="NMUH01001533">
    <property type="protein sequence ID" value="MQL93220.1"/>
    <property type="molecule type" value="Genomic_DNA"/>
</dbReference>
<dbReference type="OrthoDB" id="1740536at2759"/>
<gene>
    <name evidence="2" type="ORF">Taro_025864</name>
</gene>
<reference evidence="2" key="1">
    <citation type="submission" date="2017-07" db="EMBL/GenBank/DDBJ databases">
        <title>Taro Niue Genome Assembly and Annotation.</title>
        <authorList>
            <person name="Atibalentja N."/>
            <person name="Keating K."/>
            <person name="Fields C.J."/>
        </authorList>
    </citation>
    <scope>NUCLEOTIDE SEQUENCE</scope>
    <source>
        <strain evidence="2">Niue_2</strain>
        <tissue evidence="2">Leaf</tissue>
    </source>
</reference>
<accession>A0A843VHT6</accession>